<dbReference type="EMBL" id="KZ679014">
    <property type="protein sequence ID" value="PSS13008.1"/>
    <property type="molecule type" value="Genomic_DNA"/>
</dbReference>
<name>A0A2T3AWG4_AMORE</name>
<sequence length="93" mass="10434">MSHHVTGRGKKGVQRSSDIPLDPQFLCKNGFGICLQSRHISRSPYIVLDPMVVRVRARSTESDKRKLRTAISFLSFLFPFSSLLCWESAAGLP</sequence>
<dbReference type="GeneID" id="36573457"/>
<keyword evidence="1" id="KW-0812">Transmembrane</keyword>
<evidence type="ECO:0000256" key="1">
    <source>
        <dbReference type="SAM" id="Phobius"/>
    </source>
</evidence>
<organism evidence="2 3">
    <name type="scientific">Amorphotheca resinae ATCC 22711</name>
    <dbReference type="NCBI Taxonomy" id="857342"/>
    <lineage>
        <taxon>Eukaryota</taxon>
        <taxon>Fungi</taxon>
        <taxon>Dikarya</taxon>
        <taxon>Ascomycota</taxon>
        <taxon>Pezizomycotina</taxon>
        <taxon>Leotiomycetes</taxon>
        <taxon>Helotiales</taxon>
        <taxon>Amorphothecaceae</taxon>
        <taxon>Amorphotheca</taxon>
    </lineage>
</organism>
<evidence type="ECO:0000313" key="3">
    <source>
        <dbReference type="Proteomes" id="UP000241818"/>
    </source>
</evidence>
<feature type="transmembrane region" description="Helical" evidence="1">
    <location>
        <begin position="67"/>
        <end position="89"/>
    </location>
</feature>
<keyword evidence="1" id="KW-0472">Membrane</keyword>
<accession>A0A2T3AWG4</accession>
<proteinExistence type="predicted"/>
<dbReference type="RefSeq" id="XP_024718999.1">
    <property type="nucleotide sequence ID" value="XM_024865376.1"/>
</dbReference>
<keyword evidence="3" id="KW-1185">Reference proteome</keyword>
<dbReference type="Proteomes" id="UP000241818">
    <property type="component" value="Unassembled WGS sequence"/>
</dbReference>
<dbReference type="AlphaFoldDB" id="A0A2T3AWG4"/>
<reference evidence="2 3" key="1">
    <citation type="journal article" date="2018" name="New Phytol.">
        <title>Comparative genomics and transcriptomics depict ericoid mycorrhizal fungi as versatile saprotrophs and plant mutualists.</title>
        <authorList>
            <person name="Martino E."/>
            <person name="Morin E."/>
            <person name="Grelet G.A."/>
            <person name="Kuo A."/>
            <person name="Kohler A."/>
            <person name="Daghino S."/>
            <person name="Barry K.W."/>
            <person name="Cichocki N."/>
            <person name="Clum A."/>
            <person name="Dockter R.B."/>
            <person name="Hainaut M."/>
            <person name="Kuo R.C."/>
            <person name="LaButti K."/>
            <person name="Lindahl B.D."/>
            <person name="Lindquist E.A."/>
            <person name="Lipzen A."/>
            <person name="Khouja H.R."/>
            <person name="Magnuson J."/>
            <person name="Murat C."/>
            <person name="Ohm R.A."/>
            <person name="Singer S.W."/>
            <person name="Spatafora J.W."/>
            <person name="Wang M."/>
            <person name="Veneault-Fourrey C."/>
            <person name="Henrissat B."/>
            <person name="Grigoriev I.V."/>
            <person name="Martin F.M."/>
            <person name="Perotto S."/>
        </authorList>
    </citation>
    <scope>NUCLEOTIDE SEQUENCE [LARGE SCALE GENOMIC DNA]</scope>
    <source>
        <strain evidence="2 3">ATCC 22711</strain>
    </source>
</reference>
<keyword evidence="1" id="KW-1133">Transmembrane helix</keyword>
<evidence type="ECO:0000313" key="2">
    <source>
        <dbReference type="EMBL" id="PSS13008.1"/>
    </source>
</evidence>
<gene>
    <name evidence="2" type="ORF">M430DRAFT_263592</name>
</gene>
<protein>
    <submittedName>
        <fullName evidence="2">Uncharacterized protein</fullName>
    </submittedName>
</protein>
<dbReference type="InParanoid" id="A0A2T3AWG4"/>